<comment type="caution">
    <text evidence="2">The sequence shown here is derived from an EMBL/GenBank/DDBJ whole genome shotgun (WGS) entry which is preliminary data.</text>
</comment>
<dbReference type="OrthoDB" id="3700985at2"/>
<evidence type="ECO:0000313" key="2">
    <source>
        <dbReference type="EMBL" id="RVW07706.1"/>
    </source>
</evidence>
<evidence type="ECO:0008006" key="4">
    <source>
        <dbReference type="Google" id="ProtNLM"/>
    </source>
</evidence>
<organism evidence="2 3">
    <name type="scientific">Prescottella agglutinans</name>
    <dbReference type="NCBI Taxonomy" id="1644129"/>
    <lineage>
        <taxon>Bacteria</taxon>
        <taxon>Bacillati</taxon>
        <taxon>Actinomycetota</taxon>
        <taxon>Actinomycetes</taxon>
        <taxon>Mycobacteriales</taxon>
        <taxon>Nocardiaceae</taxon>
        <taxon>Prescottella</taxon>
    </lineage>
</organism>
<proteinExistence type="predicted"/>
<dbReference type="InterPro" id="IPR028994">
    <property type="entry name" value="Integrin_alpha_N"/>
</dbReference>
<dbReference type="Proteomes" id="UP000286208">
    <property type="component" value="Unassembled WGS sequence"/>
</dbReference>
<keyword evidence="3" id="KW-1185">Reference proteome</keyword>
<reference evidence="2 3" key="1">
    <citation type="submission" date="2018-11" db="EMBL/GenBank/DDBJ databases">
        <title>Rhodococcus spongicola sp. nov. and Rhodococcus xishaensis sp. nov. from marine sponges.</title>
        <authorList>
            <person name="Li L."/>
            <person name="Lin H.W."/>
        </authorList>
    </citation>
    <scope>NUCLEOTIDE SEQUENCE [LARGE SCALE GENOMIC DNA]</scope>
    <source>
        <strain evidence="2 3">CCTCC AB2014297</strain>
    </source>
</reference>
<name>A0A438B9N4_9NOCA</name>
<dbReference type="EMBL" id="RKLP01000011">
    <property type="protein sequence ID" value="RVW07706.1"/>
    <property type="molecule type" value="Genomic_DNA"/>
</dbReference>
<evidence type="ECO:0000256" key="1">
    <source>
        <dbReference type="SAM" id="MobiDB-lite"/>
    </source>
</evidence>
<dbReference type="RefSeq" id="WP_127917821.1">
    <property type="nucleotide sequence ID" value="NZ_RKLP01000011.1"/>
</dbReference>
<accession>A0A438B9N4</accession>
<feature type="region of interest" description="Disordered" evidence="1">
    <location>
        <begin position="153"/>
        <end position="173"/>
    </location>
</feature>
<dbReference type="SUPFAM" id="SSF69318">
    <property type="entry name" value="Integrin alpha N-terminal domain"/>
    <property type="match status" value="1"/>
</dbReference>
<feature type="region of interest" description="Disordered" evidence="1">
    <location>
        <begin position="86"/>
        <end position="126"/>
    </location>
</feature>
<evidence type="ECO:0000313" key="3">
    <source>
        <dbReference type="Proteomes" id="UP000286208"/>
    </source>
</evidence>
<dbReference type="AlphaFoldDB" id="A0A438B9N4"/>
<feature type="compositionally biased region" description="Acidic residues" evidence="1">
    <location>
        <begin position="111"/>
        <end position="124"/>
    </location>
</feature>
<protein>
    <recommendedName>
        <fullName evidence="4">VCBS repeat-containing protein</fullName>
    </recommendedName>
</protein>
<gene>
    <name evidence="2" type="ORF">EGT67_19890</name>
</gene>
<sequence>MGALEYWFGTGHGDPSVWSSAADLDLDGDGVFDAVRLDFDGDGLLDDAMWDADGDGVVDRAVLDAGGSSARWFADPARGGVWAQEVPRERFPSTPPPAPAGWRSADHDGDGEVDDAVVDLDGDGSPDVVLVSTRDGARYDTVLVAEEDPDRLSVRLTDSDGDGRLDTVHRGEA</sequence>